<dbReference type="EMBL" id="CAQQ02394888">
    <property type="status" value="NOT_ANNOTATED_CDS"/>
    <property type="molecule type" value="Genomic_DNA"/>
</dbReference>
<evidence type="ECO:0000313" key="2">
    <source>
        <dbReference type="EnsemblMetazoa" id="MESCA005476-PA"/>
    </source>
</evidence>
<dbReference type="GO" id="GO:0003910">
    <property type="term" value="F:DNA ligase (ATP) activity"/>
    <property type="evidence" value="ECO:0007669"/>
    <property type="project" value="InterPro"/>
</dbReference>
<dbReference type="Proteomes" id="UP000015102">
    <property type="component" value="Unassembled WGS sequence"/>
</dbReference>
<evidence type="ECO:0000259" key="1">
    <source>
        <dbReference type="Pfam" id="PF04679"/>
    </source>
</evidence>
<accession>T1GPE8</accession>
<dbReference type="GO" id="GO:0006281">
    <property type="term" value="P:DNA repair"/>
    <property type="evidence" value="ECO:0007669"/>
    <property type="project" value="InterPro"/>
</dbReference>
<proteinExistence type="predicted"/>
<evidence type="ECO:0000313" key="3">
    <source>
        <dbReference type="Proteomes" id="UP000015102"/>
    </source>
</evidence>
<sequence length="47" mass="5478">MLSIFLMGCFDSRGKMWKTVTKVHSGLDDREMEDLQDELKDLMEQLG</sequence>
<keyword evidence="3" id="KW-1185">Reference proteome</keyword>
<dbReference type="Gene3D" id="2.40.50.140">
    <property type="entry name" value="Nucleic acid-binding proteins"/>
    <property type="match status" value="1"/>
</dbReference>
<dbReference type="InterPro" id="IPR012309">
    <property type="entry name" value="DNA_ligase_ATP-dep_C"/>
</dbReference>
<dbReference type="GO" id="GO:0006310">
    <property type="term" value="P:DNA recombination"/>
    <property type="evidence" value="ECO:0007669"/>
    <property type="project" value="InterPro"/>
</dbReference>
<dbReference type="Pfam" id="PF04679">
    <property type="entry name" value="DNA_ligase_A_C"/>
    <property type="match status" value="1"/>
</dbReference>
<reference evidence="2" key="2">
    <citation type="submission" date="2015-06" db="UniProtKB">
        <authorList>
            <consortium name="EnsemblMetazoa"/>
        </authorList>
    </citation>
    <scope>IDENTIFICATION</scope>
</reference>
<dbReference type="HOGENOM" id="CLU_3175938_0_0_1"/>
<reference evidence="3" key="1">
    <citation type="submission" date="2013-02" db="EMBL/GenBank/DDBJ databases">
        <authorList>
            <person name="Hughes D."/>
        </authorList>
    </citation>
    <scope>NUCLEOTIDE SEQUENCE</scope>
    <source>
        <strain>Durham</strain>
        <strain evidence="3">NC isolate 2 -- Noor lab</strain>
    </source>
</reference>
<organism evidence="2 3">
    <name type="scientific">Megaselia scalaris</name>
    <name type="common">Humpbacked fly</name>
    <name type="synonym">Phora scalaris</name>
    <dbReference type="NCBI Taxonomy" id="36166"/>
    <lineage>
        <taxon>Eukaryota</taxon>
        <taxon>Metazoa</taxon>
        <taxon>Ecdysozoa</taxon>
        <taxon>Arthropoda</taxon>
        <taxon>Hexapoda</taxon>
        <taxon>Insecta</taxon>
        <taxon>Pterygota</taxon>
        <taxon>Neoptera</taxon>
        <taxon>Endopterygota</taxon>
        <taxon>Diptera</taxon>
        <taxon>Brachycera</taxon>
        <taxon>Muscomorpha</taxon>
        <taxon>Platypezoidea</taxon>
        <taxon>Phoridae</taxon>
        <taxon>Megaseliini</taxon>
        <taxon>Megaselia</taxon>
    </lineage>
</organism>
<protein>
    <recommendedName>
        <fullName evidence="1">DNA ligase ATP-dependent C-terminal domain-containing protein</fullName>
    </recommendedName>
</protein>
<dbReference type="InterPro" id="IPR012340">
    <property type="entry name" value="NA-bd_OB-fold"/>
</dbReference>
<dbReference type="EMBL" id="CAQQ02394887">
    <property type="status" value="NOT_ANNOTATED_CDS"/>
    <property type="molecule type" value="Genomic_DNA"/>
</dbReference>
<dbReference type="AlphaFoldDB" id="T1GPE8"/>
<dbReference type="SUPFAM" id="SSF50249">
    <property type="entry name" value="Nucleic acid-binding proteins"/>
    <property type="match status" value="1"/>
</dbReference>
<dbReference type="EnsemblMetazoa" id="MESCA005476-RA">
    <property type="protein sequence ID" value="MESCA005476-PA"/>
    <property type="gene ID" value="MESCA005476"/>
</dbReference>
<name>T1GPE8_MEGSC</name>
<dbReference type="STRING" id="36166.T1GPE8"/>
<feature type="domain" description="DNA ligase ATP-dependent C-terminal" evidence="1">
    <location>
        <begin position="2"/>
        <end position="43"/>
    </location>
</feature>